<dbReference type="InParanoid" id="G0NQV4"/>
<organism evidence="2">
    <name type="scientific">Caenorhabditis brenneri</name>
    <name type="common">Nematode worm</name>
    <dbReference type="NCBI Taxonomy" id="135651"/>
    <lineage>
        <taxon>Eukaryota</taxon>
        <taxon>Metazoa</taxon>
        <taxon>Ecdysozoa</taxon>
        <taxon>Nematoda</taxon>
        <taxon>Chromadorea</taxon>
        <taxon>Rhabditida</taxon>
        <taxon>Rhabditina</taxon>
        <taxon>Rhabditomorpha</taxon>
        <taxon>Rhabditoidea</taxon>
        <taxon>Rhabditidae</taxon>
        <taxon>Peloderinae</taxon>
        <taxon>Caenorhabditis</taxon>
    </lineage>
</organism>
<dbReference type="HOGENOM" id="CLU_1714885_0_0_1"/>
<keyword evidence="2" id="KW-1185">Reference proteome</keyword>
<dbReference type="EMBL" id="GL379928">
    <property type="protein sequence ID" value="EGT35927.1"/>
    <property type="molecule type" value="Genomic_DNA"/>
</dbReference>
<reference evidence="2" key="1">
    <citation type="submission" date="2011-07" db="EMBL/GenBank/DDBJ databases">
        <authorList>
            <consortium name="Caenorhabditis brenneri Sequencing and Analysis Consortium"/>
            <person name="Wilson R.K."/>
        </authorList>
    </citation>
    <scope>NUCLEOTIDE SEQUENCE [LARGE SCALE GENOMIC DNA]</scope>
    <source>
        <strain evidence="2">PB2801</strain>
    </source>
</reference>
<dbReference type="STRING" id="135651.G0NQV4"/>
<dbReference type="eggNOG" id="KOG0017">
    <property type="taxonomic scope" value="Eukaryota"/>
</dbReference>
<name>G0NQV4_CAEBE</name>
<accession>G0NQV4</accession>
<evidence type="ECO:0000313" key="1">
    <source>
        <dbReference type="EMBL" id="EGT35927.1"/>
    </source>
</evidence>
<proteinExistence type="predicted"/>
<sequence>MDVLLCQRKEEPKANPALEKYRQLTTEEKAGWERMTIAMVNLHQCELDKGIAMQQLTSIEQGKDDISKFAEKIKRLGEYAYDDIEKAARERLMATNFLNGASRELRTEIRRLKPIPKTIKEMVDQAKRIEQVLEIEATEEEEDGKRNANSIKK</sequence>
<evidence type="ECO:0000313" key="2">
    <source>
        <dbReference type="Proteomes" id="UP000008068"/>
    </source>
</evidence>
<dbReference type="OrthoDB" id="5873043at2759"/>
<protein>
    <recommendedName>
        <fullName evidence="3">Retrotransposon gag domain-containing protein</fullName>
    </recommendedName>
</protein>
<dbReference type="Proteomes" id="UP000008068">
    <property type="component" value="Unassembled WGS sequence"/>
</dbReference>
<dbReference type="AlphaFoldDB" id="G0NQV4"/>
<gene>
    <name evidence="1" type="ORF">CAEBREN_25949</name>
</gene>
<evidence type="ECO:0008006" key="3">
    <source>
        <dbReference type="Google" id="ProtNLM"/>
    </source>
</evidence>